<dbReference type="Proteomes" id="UP000229340">
    <property type="component" value="Plasmid pNP7-1"/>
</dbReference>
<dbReference type="EMBL" id="CP024444">
    <property type="protein sequence ID" value="ATR79728.1"/>
    <property type="molecule type" value="Genomic_DNA"/>
</dbReference>
<accession>A0A2D2LXI0</accession>
<geneLocation type="plasmid" evidence="2">
    <name>pNP7-1</name>
</geneLocation>
<evidence type="ECO:0000313" key="3">
    <source>
        <dbReference type="EMBL" id="MDI4510215.1"/>
    </source>
</evidence>
<geneLocation type="plasmid" evidence="4">
    <name>pnp7-1</name>
</geneLocation>
<reference evidence="3" key="4">
    <citation type="submission" date="2019-04" db="EMBL/GenBank/DDBJ databases">
        <title>Moraxella osloensis CCUG 73412, isolated from corneal scrapings as causative agent of keratitis.</title>
        <authorList>
            <person name="Connolly G."/>
            <person name="Jaen-Luchoro D."/>
            <person name="Pinyeiro-Iglesias B."/>
            <person name="Curry A."/>
            <person name="Knowles S."/>
            <person name="Moore E.R.B."/>
        </authorList>
    </citation>
    <scope>NUCLEOTIDE SEQUENCE</scope>
    <source>
        <strain evidence="3">CCUG 73412</strain>
    </source>
</reference>
<evidence type="ECO:0000313" key="2">
    <source>
        <dbReference type="EMBL" id="ATR79728.1"/>
    </source>
</evidence>
<gene>
    <name evidence="3" type="ORF">E6P75_08350</name>
    <name evidence="2" type="ORF">NP7_10210</name>
</gene>
<reference evidence="2" key="2">
    <citation type="journal article" date="2018" name="Genome Announc.">
        <title>Complete Genome Sequences of Three Moraxella osloensis Strains Isolated from Human Skin.</title>
        <authorList>
            <person name="Lim J.Y."/>
            <person name="Hwang I."/>
            <person name="Ganzorig M."/>
            <person name="Huang S.L."/>
            <person name="Cho G.S."/>
            <person name="Franz C.M.A.P."/>
            <person name="Lee K."/>
        </authorList>
    </citation>
    <scope>NUCLEOTIDE SEQUENCE</scope>
    <source>
        <strain evidence="2">NP7</strain>
        <plasmid evidence="2">pNP7-1</plasmid>
    </source>
</reference>
<reference evidence="4" key="1">
    <citation type="submission" date="2017-10" db="EMBL/GenBank/DDBJ databases">
        <title>Complete genome sequence of Moraxella osloensis NP7 isolated from human skin.</title>
        <authorList>
            <person name="Lee K."/>
            <person name="Lim J.Y."/>
            <person name="Hwang I."/>
        </authorList>
    </citation>
    <scope>NUCLEOTIDE SEQUENCE [LARGE SCALE GENOMIC DNA]</scope>
    <source>
        <strain evidence="4">NP7</strain>
        <plasmid evidence="4">pnp7-1</plasmid>
    </source>
</reference>
<feature type="region of interest" description="Disordered" evidence="1">
    <location>
        <begin position="193"/>
        <end position="227"/>
    </location>
</feature>
<reference evidence="2" key="3">
    <citation type="journal article" date="2018" name="Misainmurhag Hoiji">
        <title>Complete genome sequence of multidrug-resistant Moraxella osloensis NP7 with multiple plasmids isolated from human skin.</title>
        <authorList>
            <person name="Ganzorig M."/>
            <person name="Lim J.Y."/>
            <person name="Hwang I."/>
            <person name="Lee K."/>
        </authorList>
    </citation>
    <scope>NUCLEOTIDE SEQUENCE</scope>
    <source>
        <strain evidence="2">NP7</strain>
        <plasmid evidence="2">pNP7-1</plasmid>
    </source>
</reference>
<proteinExistence type="predicted"/>
<organism evidence="2 4">
    <name type="scientific">Faucicola osloensis</name>
    <name type="common">Moraxella osloensis</name>
    <dbReference type="NCBI Taxonomy" id="34062"/>
    <lineage>
        <taxon>Bacteria</taxon>
        <taxon>Pseudomonadati</taxon>
        <taxon>Pseudomonadota</taxon>
        <taxon>Gammaproteobacteria</taxon>
        <taxon>Moraxellales</taxon>
        <taxon>Moraxellaceae</taxon>
        <taxon>Faucicola</taxon>
    </lineage>
</organism>
<dbReference type="RefSeq" id="WP_100271082.1">
    <property type="nucleotide sequence ID" value="NZ_CP024444.1"/>
</dbReference>
<keyword evidence="2" id="KW-0614">Plasmid</keyword>
<dbReference type="AlphaFoldDB" id="A0A2D2LXI0"/>
<evidence type="ECO:0000256" key="1">
    <source>
        <dbReference type="SAM" id="MobiDB-lite"/>
    </source>
</evidence>
<protein>
    <submittedName>
        <fullName evidence="2">Uncharacterized protein</fullName>
    </submittedName>
</protein>
<evidence type="ECO:0000313" key="4">
    <source>
        <dbReference type="Proteomes" id="UP000229340"/>
    </source>
</evidence>
<sequence>MSFEQTSIIENSAKQEVLVALYDSIQTTPAALPPNQLVDLINGKSFGNLADNERAVSAEQLNEFANELYKPILAQNELKSQYHELYEPAILQTTKNQLAHLNQSAIATLTGETDLLPFEHFLPVAINPQTIFVDTQYGKKVIEFLEKQMPHTDVFENVKQLLSSRLEKYEDTYQNAMNEVTTDTLTTLTIKPTQETVEPKPVVTEPEDKPTINSPVVIDNDDTGPSI</sequence>
<name>A0A2D2LXI0_FAUOS</name>
<dbReference type="EMBL" id="SSCJ01000007">
    <property type="protein sequence ID" value="MDI4510215.1"/>
    <property type="molecule type" value="Genomic_DNA"/>
</dbReference>